<evidence type="ECO:0000256" key="1">
    <source>
        <dbReference type="ARBA" id="ARBA00004245"/>
    </source>
</evidence>
<organism evidence="8">
    <name type="scientific">Absidia glauca</name>
    <name type="common">Pin mould</name>
    <dbReference type="NCBI Taxonomy" id="4829"/>
    <lineage>
        <taxon>Eukaryota</taxon>
        <taxon>Fungi</taxon>
        <taxon>Fungi incertae sedis</taxon>
        <taxon>Mucoromycota</taxon>
        <taxon>Mucoromycotina</taxon>
        <taxon>Mucoromycetes</taxon>
        <taxon>Mucorales</taxon>
        <taxon>Cunninghamellaceae</taxon>
        <taxon>Absidia</taxon>
    </lineage>
</organism>
<dbReference type="FunCoup" id="A0A163K681">
    <property type="interactions" value="271"/>
</dbReference>
<dbReference type="GO" id="GO:0005885">
    <property type="term" value="C:Arp2/3 protein complex"/>
    <property type="evidence" value="ECO:0007669"/>
    <property type="project" value="InterPro"/>
</dbReference>
<sequence length="155" mass="17357">MSWRRIDIDQYDEDAYTEDEILAEFDTGVPPAQVEADTQARSTEVRNLMTKGDLAGALTRSLENPPYGRNVDNAKFTSTQSVVEVLNVLRSTDIPDIVRSLGTEQRDVLMKYIYAGMAKPEVFNSAVLLTWHEKLTEVAGTGCIVRVMTDKRTLV</sequence>
<dbReference type="GO" id="GO:0034314">
    <property type="term" value="P:Arp2/3 complex-mediated actin nucleation"/>
    <property type="evidence" value="ECO:0007669"/>
    <property type="project" value="InterPro"/>
</dbReference>
<dbReference type="InParanoid" id="A0A163K681"/>
<dbReference type="AlphaFoldDB" id="A0A163K681"/>
<comment type="function">
    <text evidence="7">Functions as component of the Arp2/3 complex which is involved in regulation of actin polymerization and together with an activating nucleation-promoting factor (NPF) mediates the formation of branched actin networks. Arp2/3 complex plays a critical role in the control of cell morphogenesis via the modulation of cell polarity development.</text>
</comment>
<evidence type="ECO:0000256" key="5">
    <source>
        <dbReference type="ARBA" id="ARBA00040214"/>
    </source>
</evidence>
<evidence type="ECO:0000313" key="8">
    <source>
        <dbReference type="EMBL" id="SAM08957.1"/>
    </source>
</evidence>
<protein>
    <recommendedName>
        <fullName evidence="5 7">Actin-related protein 2/3 complex subunit 5</fullName>
    </recommendedName>
</protein>
<dbReference type="Proteomes" id="UP000078561">
    <property type="component" value="Unassembled WGS sequence"/>
</dbReference>
<accession>A0A163K681</accession>
<evidence type="ECO:0000313" key="9">
    <source>
        <dbReference type="Proteomes" id="UP000078561"/>
    </source>
</evidence>
<comment type="similarity">
    <text evidence="2 7">Belongs to the ARPC5 family.</text>
</comment>
<dbReference type="GO" id="GO:0044396">
    <property type="term" value="P:actin cortical patch organization"/>
    <property type="evidence" value="ECO:0007669"/>
    <property type="project" value="UniProtKB-ARBA"/>
</dbReference>
<dbReference type="InterPro" id="IPR006789">
    <property type="entry name" value="ARPC5"/>
</dbReference>
<evidence type="ECO:0000256" key="7">
    <source>
        <dbReference type="RuleBase" id="RU004301"/>
    </source>
</evidence>
<keyword evidence="4 7" id="KW-0206">Cytoskeleton</keyword>
<dbReference type="STRING" id="4829.A0A163K681"/>
<name>A0A163K681_ABSGL</name>
<evidence type="ECO:0000256" key="4">
    <source>
        <dbReference type="ARBA" id="ARBA00023212"/>
    </source>
</evidence>
<dbReference type="OMA" id="LWHEKAF"/>
<evidence type="ECO:0000256" key="3">
    <source>
        <dbReference type="ARBA" id="ARBA00022490"/>
    </source>
</evidence>
<reference evidence="8" key="1">
    <citation type="submission" date="2016-04" db="EMBL/GenBank/DDBJ databases">
        <authorList>
            <person name="Evans L.H."/>
            <person name="Alamgir A."/>
            <person name="Owens N."/>
            <person name="Weber N.D."/>
            <person name="Virtaneva K."/>
            <person name="Barbian K."/>
            <person name="Babar A."/>
            <person name="Rosenke K."/>
        </authorList>
    </citation>
    <scope>NUCLEOTIDE SEQUENCE [LARGE SCALE GENOMIC DNA]</scope>
    <source>
        <strain evidence="8">CBS 101.48</strain>
    </source>
</reference>
<dbReference type="InterPro" id="IPR036743">
    <property type="entry name" value="ARPC5_sf"/>
</dbReference>
<gene>
    <name evidence="8" type="primary">ABSGL_14623.1 scaffold 14663</name>
</gene>
<dbReference type="SUPFAM" id="SSF69103">
    <property type="entry name" value="Arp2/3 complex 16 kDa subunit ARPC5"/>
    <property type="match status" value="1"/>
</dbReference>
<comment type="function">
    <text evidence="6">Functions as a component of the Arp2/3 complex which is involved in regulation of actin polymerization and together with an activating nucleation-promoting factor (NPF) mediates the formation of branched actin networks.</text>
</comment>
<dbReference type="PIRSF" id="PIRSF039096">
    <property type="entry name" value="p16-ARC"/>
    <property type="match status" value="1"/>
</dbReference>
<dbReference type="EMBL" id="LT554937">
    <property type="protein sequence ID" value="SAM08957.1"/>
    <property type="molecule type" value="Genomic_DNA"/>
</dbReference>
<keyword evidence="3" id="KW-0963">Cytoplasm</keyword>
<comment type="subcellular location">
    <subcellularLocation>
        <location evidence="1">Cytoplasm</location>
        <location evidence="1">Cytoskeleton</location>
    </subcellularLocation>
</comment>
<evidence type="ECO:0000256" key="2">
    <source>
        <dbReference type="ARBA" id="ARBA00006084"/>
    </source>
</evidence>
<dbReference type="Gene3D" id="1.25.40.190">
    <property type="entry name" value="Actin-related protein 2/3 complex subunit 5"/>
    <property type="match status" value="1"/>
</dbReference>
<dbReference type="OrthoDB" id="429520at2759"/>
<proteinExistence type="inferred from homology"/>
<evidence type="ECO:0000256" key="6">
    <source>
        <dbReference type="ARBA" id="ARBA00060329"/>
    </source>
</evidence>
<dbReference type="Pfam" id="PF04699">
    <property type="entry name" value="P16-Arc"/>
    <property type="match status" value="1"/>
</dbReference>
<dbReference type="PANTHER" id="PTHR12644">
    <property type="entry name" value="ARP2/3 COMPLEX 16 KD SUBUNIT P16-ARC"/>
    <property type="match status" value="1"/>
</dbReference>
<dbReference type="FunFam" id="1.25.40.190:FF:000003">
    <property type="entry name" value="Actin-related protein 2/3 complex subunit 5"/>
    <property type="match status" value="1"/>
</dbReference>
<dbReference type="GO" id="GO:0030833">
    <property type="term" value="P:regulation of actin filament polymerization"/>
    <property type="evidence" value="ECO:0007669"/>
    <property type="project" value="InterPro"/>
</dbReference>
<keyword evidence="9" id="KW-1185">Reference proteome</keyword>